<keyword evidence="2 7" id="KW-0813">Transport</keyword>
<dbReference type="Proteomes" id="UP000002382">
    <property type="component" value="Chromosome"/>
</dbReference>
<evidence type="ECO:0000256" key="5">
    <source>
        <dbReference type="ARBA" id="ARBA00022989"/>
    </source>
</evidence>
<feature type="domain" description="ABC transmembrane type-1" evidence="8">
    <location>
        <begin position="55"/>
        <end position="235"/>
    </location>
</feature>
<keyword evidence="10" id="KW-1185">Reference proteome</keyword>
<dbReference type="STRING" id="521045.Kole_1532"/>
<keyword evidence="4 7" id="KW-0812">Transmembrane</keyword>
<evidence type="ECO:0000256" key="1">
    <source>
        <dbReference type="ARBA" id="ARBA00004651"/>
    </source>
</evidence>
<feature type="transmembrane region" description="Helical" evidence="7">
    <location>
        <begin position="217"/>
        <end position="235"/>
    </location>
</feature>
<dbReference type="InterPro" id="IPR000515">
    <property type="entry name" value="MetI-like"/>
</dbReference>
<feature type="transmembrane region" description="Helical" evidence="7">
    <location>
        <begin position="7"/>
        <end position="31"/>
    </location>
</feature>
<dbReference type="PROSITE" id="PS50928">
    <property type="entry name" value="ABC_TM1"/>
    <property type="match status" value="1"/>
</dbReference>
<evidence type="ECO:0000256" key="4">
    <source>
        <dbReference type="ARBA" id="ARBA00022692"/>
    </source>
</evidence>
<evidence type="ECO:0000256" key="6">
    <source>
        <dbReference type="ARBA" id="ARBA00023136"/>
    </source>
</evidence>
<dbReference type="GO" id="GO:0005886">
    <property type="term" value="C:plasma membrane"/>
    <property type="evidence" value="ECO:0007669"/>
    <property type="project" value="UniProtKB-SubCell"/>
</dbReference>
<organism evidence="9 10">
    <name type="scientific">Kosmotoga olearia (strain ATCC BAA-1733 / DSM 21960 / TBF 19.5.1)</name>
    <dbReference type="NCBI Taxonomy" id="521045"/>
    <lineage>
        <taxon>Bacteria</taxon>
        <taxon>Thermotogati</taxon>
        <taxon>Thermotogota</taxon>
        <taxon>Thermotogae</taxon>
        <taxon>Kosmotogales</taxon>
        <taxon>Kosmotogaceae</taxon>
        <taxon>Kosmotoga</taxon>
    </lineage>
</organism>
<dbReference type="EMBL" id="CP001634">
    <property type="protein sequence ID" value="ACR80222.1"/>
    <property type="molecule type" value="Genomic_DNA"/>
</dbReference>
<proteinExistence type="inferred from homology"/>
<dbReference type="GO" id="GO:0055085">
    <property type="term" value="P:transmembrane transport"/>
    <property type="evidence" value="ECO:0007669"/>
    <property type="project" value="InterPro"/>
</dbReference>
<name>C5CEP2_KOSOT</name>
<feature type="transmembrane region" description="Helical" evidence="7">
    <location>
        <begin position="51"/>
        <end position="78"/>
    </location>
</feature>
<dbReference type="CDD" id="cd06261">
    <property type="entry name" value="TM_PBP2"/>
    <property type="match status" value="1"/>
</dbReference>
<reference evidence="9 10" key="2">
    <citation type="journal article" date="2011" name="J. Bacteriol.">
        <title>Genome Sequence of Kosmotoga olearia Strain TBF 19.5.1, a Thermophilic Bacterium with a Wide Growth Temperature Range, Isolated from the Troll B Oil Platform in the North Sea.</title>
        <authorList>
            <person name="Swithers K.S."/>
            <person name="Dipippo J.L."/>
            <person name="Bruce D.C."/>
            <person name="Detter C."/>
            <person name="Tapia R."/>
            <person name="Han S."/>
            <person name="Goodwin L.A."/>
            <person name="Han J."/>
            <person name="Woyke T."/>
            <person name="Pitluck S."/>
            <person name="Pennacchio L."/>
            <person name="Nolan M."/>
            <person name="Mikhailova N."/>
            <person name="Land M.L."/>
            <person name="Nesbo C.L."/>
            <person name="Gogarten J.P."/>
            <person name="Noll K.M."/>
        </authorList>
    </citation>
    <scope>NUCLEOTIDE SEQUENCE [LARGE SCALE GENOMIC DNA]</scope>
    <source>
        <strain evidence="10">ATCC BAA-1733 / DSM 21960 / TBF 19.5.1</strain>
    </source>
</reference>
<evidence type="ECO:0000256" key="7">
    <source>
        <dbReference type="RuleBase" id="RU363032"/>
    </source>
</evidence>
<keyword evidence="3" id="KW-1003">Cell membrane</keyword>
<evidence type="ECO:0000313" key="9">
    <source>
        <dbReference type="EMBL" id="ACR80222.1"/>
    </source>
</evidence>
<sequence>MRNSQLGLFAAILIILGIWELAYLAVGNSLLLPGPITTFKRLGELCTNLEFYLTVFTTFSKAVLGLALALIAGVLAGFSMGLSRTIYTLFRPLVIVMQSVPIVSWLALAVLWWGIGFRSPVYIVFLTLFPIITLNIVEGVRNVDVKLVEMAKVFSVSKSRIFKDIYFGSTLPFIASSLRISVGVMWKSVAVAEFMVGTTGIGRKIFDAKSYLETTDVFAYTLVLVILGILSEKMLDQFAKRTFRYVDKS</sequence>
<feature type="transmembrane region" description="Helical" evidence="7">
    <location>
        <begin position="165"/>
        <end position="186"/>
    </location>
</feature>
<evidence type="ECO:0000259" key="8">
    <source>
        <dbReference type="PROSITE" id="PS50928"/>
    </source>
</evidence>
<comment type="similarity">
    <text evidence="7">Belongs to the binding-protein-dependent transport system permease family.</text>
</comment>
<evidence type="ECO:0000313" key="10">
    <source>
        <dbReference type="Proteomes" id="UP000002382"/>
    </source>
</evidence>
<dbReference type="KEGG" id="kol:Kole_1532"/>
<dbReference type="PANTHER" id="PTHR30151:SF38">
    <property type="entry name" value="ALIPHATIC SULFONATES TRANSPORT PERMEASE PROTEIN SSUC-RELATED"/>
    <property type="match status" value="1"/>
</dbReference>
<keyword evidence="6 7" id="KW-0472">Membrane</keyword>
<dbReference type="eggNOG" id="COG0600">
    <property type="taxonomic scope" value="Bacteria"/>
</dbReference>
<dbReference type="PANTHER" id="PTHR30151">
    <property type="entry name" value="ALKANE SULFONATE ABC TRANSPORTER-RELATED, MEMBRANE SUBUNIT"/>
    <property type="match status" value="1"/>
</dbReference>
<feature type="transmembrane region" description="Helical" evidence="7">
    <location>
        <begin position="90"/>
        <end position="115"/>
    </location>
</feature>
<reference evidence="9 10" key="1">
    <citation type="submission" date="2009-06" db="EMBL/GenBank/DDBJ databases">
        <title>Complete sequence of Thermotogales bacterium TBF 19.5.1.</title>
        <authorList>
            <consortium name="US DOE Joint Genome Institute"/>
            <person name="Lucas S."/>
            <person name="Copeland A."/>
            <person name="Lapidus A."/>
            <person name="Glavina del Rio T."/>
            <person name="Tice H."/>
            <person name="Bruce D."/>
            <person name="Goodwin L."/>
            <person name="Pitluck S."/>
            <person name="Chertkov O."/>
            <person name="Brettin T."/>
            <person name="Detter J.C."/>
            <person name="Han C."/>
            <person name="Schmutz J."/>
            <person name="Larimer F."/>
            <person name="Land M."/>
            <person name="Hauser L."/>
            <person name="Kyrpides N."/>
            <person name="Ovchinnikova G."/>
            <person name="Noll K."/>
        </authorList>
    </citation>
    <scope>NUCLEOTIDE SEQUENCE [LARGE SCALE GENOMIC DNA]</scope>
    <source>
        <strain evidence="10">ATCC BAA-1733 / DSM 21960 / TBF 19.5.1</strain>
    </source>
</reference>
<dbReference type="RefSeq" id="WP_015868867.1">
    <property type="nucleotide sequence ID" value="NC_012785.1"/>
</dbReference>
<keyword evidence="5 7" id="KW-1133">Transmembrane helix</keyword>
<dbReference type="Pfam" id="PF00528">
    <property type="entry name" value="BPD_transp_1"/>
    <property type="match status" value="1"/>
</dbReference>
<dbReference type="InterPro" id="IPR035906">
    <property type="entry name" value="MetI-like_sf"/>
</dbReference>
<protein>
    <submittedName>
        <fullName evidence="9">Binding-protein-dependent transport systems inner membrane component</fullName>
    </submittedName>
</protein>
<evidence type="ECO:0000256" key="3">
    <source>
        <dbReference type="ARBA" id="ARBA00022475"/>
    </source>
</evidence>
<gene>
    <name evidence="9" type="ordered locus">Kole_1532</name>
</gene>
<evidence type="ECO:0000256" key="2">
    <source>
        <dbReference type="ARBA" id="ARBA00022448"/>
    </source>
</evidence>
<dbReference type="SUPFAM" id="SSF161098">
    <property type="entry name" value="MetI-like"/>
    <property type="match status" value="1"/>
</dbReference>
<feature type="transmembrane region" description="Helical" evidence="7">
    <location>
        <begin position="121"/>
        <end position="140"/>
    </location>
</feature>
<dbReference type="Gene3D" id="1.10.3720.10">
    <property type="entry name" value="MetI-like"/>
    <property type="match status" value="1"/>
</dbReference>
<dbReference type="OrthoDB" id="9796361at2"/>
<accession>C5CEP2</accession>
<dbReference type="AlphaFoldDB" id="C5CEP2"/>
<dbReference type="HOGENOM" id="CLU_046113_4_1_0"/>
<comment type="subcellular location">
    <subcellularLocation>
        <location evidence="1 7">Cell membrane</location>
        <topology evidence="1 7">Multi-pass membrane protein</topology>
    </subcellularLocation>
</comment>